<reference evidence="1" key="1">
    <citation type="submission" date="2020-07" db="EMBL/GenBank/DDBJ databases">
        <authorList>
            <person name="Pettersson B.M.F."/>
            <person name="Behra P.R.K."/>
            <person name="Ramesh M."/>
            <person name="Das S."/>
            <person name="Dasgupta S."/>
            <person name="Kirsebom L.A."/>
        </authorList>
    </citation>
    <scope>NUCLEOTIDE SEQUENCE</scope>
    <source>
        <strain evidence="1">DSM 45406</strain>
    </source>
</reference>
<dbReference type="Gene3D" id="1.10.10.10">
    <property type="entry name" value="Winged helix-like DNA-binding domain superfamily/Winged helix DNA-binding domain"/>
    <property type="match status" value="1"/>
</dbReference>
<name>A0A9X2Y9P8_9MYCO</name>
<dbReference type="EMBL" id="CP092427">
    <property type="protein sequence ID" value="ULP34605.1"/>
    <property type="molecule type" value="Genomic_DNA"/>
</dbReference>
<reference evidence="2" key="3">
    <citation type="submission" date="2022-08" db="EMBL/GenBank/DDBJ databases">
        <title>Whole genome sequencing of non-tuberculosis mycobacteria type-strains.</title>
        <authorList>
            <person name="Igarashi Y."/>
            <person name="Osugi A."/>
            <person name="Mitarai S."/>
        </authorList>
    </citation>
    <scope>NUCLEOTIDE SEQUENCE</scope>
    <source>
        <strain evidence="2">JCM 16372</strain>
    </source>
</reference>
<dbReference type="Pfam" id="PF11625">
    <property type="entry name" value="DUF3253"/>
    <property type="match status" value="1"/>
</dbReference>
<accession>A0A9X2Y9P8</accession>
<gene>
    <name evidence="1" type="ORF">H7H73_04590</name>
    <name evidence="2" type="ORF">MJO55_14770</name>
</gene>
<dbReference type="SUPFAM" id="SSF46785">
    <property type="entry name" value="Winged helix' DNA-binding domain"/>
    <property type="match status" value="1"/>
</dbReference>
<dbReference type="AlphaFoldDB" id="A0A9X2Y9P8"/>
<reference evidence="1" key="2">
    <citation type="journal article" date="2022" name="BMC Genomics">
        <title>Comparative genome analysis of mycobacteria focusing on tRNA and non-coding RNA.</title>
        <authorList>
            <person name="Behra P.R.K."/>
            <person name="Pettersson B.M.F."/>
            <person name="Ramesh M."/>
            <person name="Das S."/>
            <person name="Dasgupta S."/>
            <person name="Kirsebom L.A."/>
        </authorList>
    </citation>
    <scope>NUCLEOTIDE SEQUENCE</scope>
    <source>
        <strain evidence="1">DSM 45406</strain>
    </source>
</reference>
<evidence type="ECO:0000313" key="4">
    <source>
        <dbReference type="Proteomes" id="UP001140272"/>
    </source>
</evidence>
<dbReference type="EMBL" id="JACKRN010000169">
    <property type="protein sequence ID" value="MCV7069877.1"/>
    <property type="molecule type" value="Genomic_DNA"/>
</dbReference>
<proteinExistence type="predicted"/>
<protein>
    <submittedName>
        <fullName evidence="1">DUF3253 domain-containing protein</fullName>
    </submittedName>
</protein>
<dbReference type="InterPro" id="IPR021660">
    <property type="entry name" value="DUF3253"/>
</dbReference>
<dbReference type="RefSeq" id="WP_043409580.1">
    <property type="nucleotide sequence ID" value="NZ_CP092427.2"/>
</dbReference>
<sequence length="119" mass="12707">MAERLQRELTAIADGDGRYADAARTALGEEAVGARLEAAIRALAGHRGVRSSTCPSDAARAVGGEDWRALMDDARDIARSLARAGVVQISQRGAVLEPDADWRGPIRIRAADAHRPRLP</sequence>
<evidence type="ECO:0000313" key="3">
    <source>
        <dbReference type="Proteomes" id="UP001055159"/>
    </source>
</evidence>
<dbReference type="Proteomes" id="UP001055159">
    <property type="component" value="Chromosome"/>
</dbReference>
<dbReference type="InterPro" id="IPR036390">
    <property type="entry name" value="WH_DNA-bd_sf"/>
</dbReference>
<dbReference type="InterPro" id="IPR036388">
    <property type="entry name" value="WH-like_DNA-bd_sf"/>
</dbReference>
<organism evidence="1 4">
    <name type="scientific">Mycolicibacterium rufum</name>
    <dbReference type="NCBI Taxonomy" id="318424"/>
    <lineage>
        <taxon>Bacteria</taxon>
        <taxon>Bacillati</taxon>
        <taxon>Actinomycetota</taxon>
        <taxon>Actinomycetes</taxon>
        <taxon>Mycobacteriales</taxon>
        <taxon>Mycobacteriaceae</taxon>
        <taxon>Mycolicibacterium</taxon>
    </lineage>
</organism>
<evidence type="ECO:0000313" key="2">
    <source>
        <dbReference type="EMBL" id="ULP34605.1"/>
    </source>
</evidence>
<dbReference type="Proteomes" id="UP001140272">
    <property type="component" value="Unassembled WGS sequence"/>
</dbReference>
<evidence type="ECO:0000313" key="1">
    <source>
        <dbReference type="EMBL" id="MCV7069877.1"/>
    </source>
</evidence>
<keyword evidence="3" id="KW-1185">Reference proteome</keyword>